<dbReference type="NCBIfam" id="TIGR01777">
    <property type="entry name" value="yfcH"/>
    <property type="match status" value="1"/>
</dbReference>
<dbReference type="InterPro" id="IPR001509">
    <property type="entry name" value="Epimerase_deHydtase"/>
</dbReference>
<reference evidence="4" key="1">
    <citation type="submission" date="2023-07" db="EMBL/GenBank/DDBJ databases">
        <title>Sequencing the genomes of 1000 actinobacteria strains.</title>
        <authorList>
            <person name="Klenk H.-P."/>
        </authorList>
    </citation>
    <scope>NUCLEOTIDE SEQUENCE</scope>
    <source>
        <strain evidence="4">DSM 44707</strain>
    </source>
</reference>
<dbReference type="RefSeq" id="WP_310371133.1">
    <property type="nucleotide sequence ID" value="NZ_JAVDYB010000001.1"/>
</dbReference>
<dbReference type="AlphaFoldDB" id="A0AAE4CB48"/>
<dbReference type="InterPro" id="IPR013549">
    <property type="entry name" value="DUF1731"/>
</dbReference>
<dbReference type="PANTHER" id="PTHR11092">
    <property type="entry name" value="SUGAR NUCLEOTIDE EPIMERASE RELATED"/>
    <property type="match status" value="1"/>
</dbReference>
<evidence type="ECO:0000313" key="4">
    <source>
        <dbReference type="EMBL" id="MDR7278306.1"/>
    </source>
</evidence>
<name>A0AAE4CB48_9ACTN</name>
<comment type="caution">
    <text evidence="4">The sequence shown here is derived from an EMBL/GenBank/DDBJ whole genome shotgun (WGS) entry which is preliminary data.</text>
</comment>
<keyword evidence="5" id="KW-1185">Reference proteome</keyword>
<dbReference type="SUPFAM" id="SSF51735">
    <property type="entry name" value="NAD(P)-binding Rossmann-fold domains"/>
    <property type="match status" value="1"/>
</dbReference>
<dbReference type="Proteomes" id="UP001183643">
    <property type="component" value="Unassembled WGS sequence"/>
</dbReference>
<dbReference type="CDD" id="cd05242">
    <property type="entry name" value="SDR_a8"/>
    <property type="match status" value="1"/>
</dbReference>
<comment type="similarity">
    <text evidence="1">Belongs to the NAD(P)-dependent epimerase/dehydratase family. SDR39U1 subfamily.</text>
</comment>
<dbReference type="Pfam" id="PF01370">
    <property type="entry name" value="Epimerase"/>
    <property type="match status" value="1"/>
</dbReference>
<dbReference type="Pfam" id="PF08338">
    <property type="entry name" value="DUF1731"/>
    <property type="match status" value="1"/>
</dbReference>
<evidence type="ECO:0000256" key="1">
    <source>
        <dbReference type="ARBA" id="ARBA00009353"/>
    </source>
</evidence>
<dbReference type="EMBL" id="JAVDYB010000001">
    <property type="protein sequence ID" value="MDR7278306.1"/>
    <property type="molecule type" value="Genomic_DNA"/>
</dbReference>
<dbReference type="InterPro" id="IPR036291">
    <property type="entry name" value="NAD(P)-bd_dom_sf"/>
</dbReference>
<accession>A0AAE4CB48</accession>
<evidence type="ECO:0000313" key="5">
    <source>
        <dbReference type="Proteomes" id="UP001183643"/>
    </source>
</evidence>
<sequence>MRILLAGASGFLGTALRERLAADGHDLRQLVRRTPETGDQIPWKPSSGHLDPAALRGVDAVINLAGASIGGQRWTASYKRKLRSSRVDTTGTLARAIAALPESERPKVFLNGSAKGWYGDTGDTPVEEEAPAADDFLGDLCRVWEAAARPAEDAGVRVVYLRSGLPLDKRGGLLQPLVLLFRAGLGGKIGNGRQYIPWISLADWVGATVFLLERDDLAGPVNVVGPDPATNAAFTRELAAALHRPALIPVPAFALQAVLGEFSTEILASTRALPGVLRRAGYEFRHPTLPAAIRAALA</sequence>
<dbReference type="InterPro" id="IPR010099">
    <property type="entry name" value="SDR39U1"/>
</dbReference>
<feature type="domain" description="DUF1731" evidence="3">
    <location>
        <begin position="250"/>
        <end position="295"/>
    </location>
</feature>
<evidence type="ECO:0000259" key="3">
    <source>
        <dbReference type="Pfam" id="PF08338"/>
    </source>
</evidence>
<dbReference type="Gene3D" id="3.40.50.720">
    <property type="entry name" value="NAD(P)-binding Rossmann-like Domain"/>
    <property type="match status" value="1"/>
</dbReference>
<organism evidence="4 5">
    <name type="scientific">Catenuloplanes atrovinosus</name>
    <dbReference type="NCBI Taxonomy" id="137266"/>
    <lineage>
        <taxon>Bacteria</taxon>
        <taxon>Bacillati</taxon>
        <taxon>Actinomycetota</taxon>
        <taxon>Actinomycetes</taxon>
        <taxon>Micromonosporales</taxon>
        <taxon>Micromonosporaceae</taxon>
        <taxon>Catenuloplanes</taxon>
    </lineage>
</organism>
<evidence type="ECO:0000259" key="2">
    <source>
        <dbReference type="Pfam" id="PF01370"/>
    </source>
</evidence>
<protein>
    <submittedName>
        <fullName evidence="4">Uncharacterized protein (TIGR01777 family)</fullName>
    </submittedName>
</protein>
<proteinExistence type="inferred from homology"/>
<dbReference type="PANTHER" id="PTHR11092:SF0">
    <property type="entry name" value="EPIMERASE FAMILY PROTEIN SDR39U1"/>
    <property type="match status" value="1"/>
</dbReference>
<feature type="domain" description="NAD-dependent epimerase/dehydratase" evidence="2">
    <location>
        <begin position="3"/>
        <end position="130"/>
    </location>
</feature>
<gene>
    <name evidence="4" type="ORF">J2S41_005084</name>
</gene>